<name>A0ABU1ZJW8_9BURK</name>
<dbReference type="Pfam" id="PF14492">
    <property type="entry name" value="EFG_III"/>
    <property type="match status" value="1"/>
</dbReference>
<dbReference type="InterPro" id="IPR031157">
    <property type="entry name" value="G_TR_CS"/>
</dbReference>
<dbReference type="Gene3D" id="2.40.30.10">
    <property type="entry name" value="Translation factors"/>
    <property type="match status" value="1"/>
</dbReference>
<dbReference type="PRINTS" id="PR00315">
    <property type="entry name" value="ELONGATNFCT"/>
</dbReference>
<evidence type="ECO:0000256" key="5">
    <source>
        <dbReference type="ARBA" id="ARBA00022917"/>
    </source>
</evidence>
<dbReference type="InterPro" id="IPR020568">
    <property type="entry name" value="Ribosomal_Su5_D2-typ_SF"/>
</dbReference>
<dbReference type="PROSITE" id="PS51722">
    <property type="entry name" value="G_TR_2"/>
    <property type="match status" value="1"/>
</dbReference>
<dbReference type="InterPro" id="IPR047872">
    <property type="entry name" value="EFG_IV"/>
</dbReference>
<keyword evidence="3 8" id="KW-0547">Nucleotide-binding</keyword>
<dbReference type="InterPro" id="IPR041095">
    <property type="entry name" value="EFG_II"/>
</dbReference>
<dbReference type="Pfam" id="PF22042">
    <property type="entry name" value="EF-G_D2"/>
    <property type="match status" value="1"/>
</dbReference>
<feature type="binding site" evidence="8">
    <location>
        <begin position="77"/>
        <end position="81"/>
    </location>
    <ligand>
        <name>GTP</name>
        <dbReference type="ChEBI" id="CHEBI:37565"/>
    </ligand>
</feature>
<dbReference type="InterPro" id="IPR004540">
    <property type="entry name" value="Transl_elong_EFG/EF2"/>
</dbReference>
<dbReference type="NCBIfam" id="TIGR00231">
    <property type="entry name" value="small_GTP"/>
    <property type="match status" value="1"/>
</dbReference>
<dbReference type="HAMAP" id="MF_00054_B">
    <property type="entry name" value="EF_G_EF_2_B"/>
    <property type="match status" value="1"/>
</dbReference>
<keyword evidence="4 8" id="KW-0251">Elongation factor</keyword>
<dbReference type="Pfam" id="PF00679">
    <property type="entry name" value="EFG_C"/>
    <property type="match status" value="1"/>
</dbReference>
<proteinExistence type="inferred from homology"/>
<feature type="binding site" evidence="8">
    <location>
        <begin position="13"/>
        <end position="20"/>
    </location>
    <ligand>
        <name>GTP</name>
        <dbReference type="ChEBI" id="CHEBI:37565"/>
    </ligand>
</feature>
<dbReference type="Gene3D" id="3.30.70.870">
    <property type="entry name" value="Elongation Factor G (Translational Gtpase), domain 3"/>
    <property type="match status" value="1"/>
</dbReference>
<comment type="subcellular location">
    <subcellularLocation>
        <location evidence="8">Cytoplasm</location>
    </subcellularLocation>
</comment>
<sequence length="668" mass="72069">MNKRQLRNIGIIAHVDAGKTTVSERILYVTGAIHRTGEVHLGNTTMDYDPQERARGITINSAATTVVWCAHQINLIDTPGHIDFNIEVNRSLRVLDGAVVVFDGVAGVEPQTETNWRLADQYGVPRIALINKLDRTGADFARVVAMMAERLGAKPLVMQLPLGQEAEFEGVIDLVSMQALRWPRNGHGQPELTRGGIPEPMLLAAQAAHDALVDSAVEQDDTVLAAYLDGQDVSEAQLRACIRLGTLKQAFVPVFAGSALKNKGVEPLLDAVVDYLPAPEDRAQALGDGDGFAALVFKVVHDEHGALSYLRVYRGQAQAGSMVLNSSTGHKERLSRVVQMHANQREELAHAMAGDIVAVAGLKGSKTGHTLCDPEQPLVLEEIHAPEPVITMAVEPMSREDQASFSKGLHTLVDEDPSLRLSQDNESGQTLLSGVGELQLEVTLEKLRSRFGVTVHTGQPQVALRETVTREASVRYVHKKQSGGPGQFAEVALRIEPLPRGDGLRFANEVTGGAIPREFIPSVEDGVRRAARAGVLAGYPVVDVLVVLEDGSFHDRDSSTLAFELAGSAAFAQAQRDAESVMLEPVMAVQVTTPLDYVGDCIGDLNRRRALVRQQDQVGNAAVIHAMVPLQNLFGYIGSLRALTSGRASYSMQFDHYAEAPRALAAAA</sequence>
<dbReference type="RefSeq" id="WP_310340132.1">
    <property type="nucleotide sequence ID" value="NZ_JAVDXO010000002.1"/>
</dbReference>
<evidence type="ECO:0000256" key="7">
    <source>
        <dbReference type="ARBA" id="ARBA00024731"/>
    </source>
</evidence>
<dbReference type="SMART" id="SM00889">
    <property type="entry name" value="EFG_IV"/>
    <property type="match status" value="1"/>
</dbReference>
<evidence type="ECO:0000256" key="6">
    <source>
        <dbReference type="ARBA" id="ARBA00023134"/>
    </source>
</evidence>
<dbReference type="InterPro" id="IPR000640">
    <property type="entry name" value="EFG_V-like"/>
</dbReference>
<gene>
    <name evidence="8" type="primary">fusA</name>
    <name evidence="10" type="ORF">J2X15_001117</name>
</gene>
<dbReference type="InterPro" id="IPR053905">
    <property type="entry name" value="EF-G-like_DII"/>
</dbReference>
<dbReference type="Gene3D" id="3.30.230.10">
    <property type="match status" value="1"/>
</dbReference>
<dbReference type="Gene3D" id="3.30.70.240">
    <property type="match status" value="1"/>
</dbReference>
<dbReference type="NCBIfam" id="NF009381">
    <property type="entry name" value="PRK12740.1-5"/>
    <property type="match status" value="1"/>
</dbReference>
<keyword evidence="11" id="KW-1185">Reference proteome</keyword>
<dbReference type="SMART" id="SM00838">
    <property type="entry name" value="EFG_C"/>
    <property type="match status" value="1"/>
</dbReference>
<dbReference type="EMBL" id="JAVDXO010000002">
    <property type="protein sequence ID" value="MDR7305839.1"/>
    <property type="molecule type" value="Genomic_DNA"/>
</dbReference>
<dbReference type="PANTHER" id="PTHR43261:SF1">
    <property type="entry name" value="RIBOSOME-RELEASING FACTOR 2, MITOCHONDRIAL"/>
    <property type="match status" value="1"/>
</dbReference>
<dbReference type="CDD" id="cd04088">
    <property type="entry name" value="EFG_mtEFG_II"/>
    <property type="match status" value="1"/>
</dbReference>
<dbReference type="Pfam" id="PF00009">
    <property type="entry name" value="GTP_EFTU"/>
    <property type="match status" value="1"/>
</dbReference>
<keyword evidence="5 8" id="KW-0648">Protein biosynthesis</keyword>
<dbReference type="SUPFAM" id="SSF50447">
    <property type="entry name" value="Translation proteins"/>
    <property type="match status" value="1"/>
</dbReference>
<comment type="similarity">
    <text evidence="1 8">Belongs to the TRAFAC class translation factor GTPase superfamily. Classic translation factor GTPase family. EF-G/EF-2 subfamily.</text>
</comment>
<dbReference type="CDD" id="cd03713">
    <property type="entry name" value="EFG_mtEFG_C"/>
    <property type="match status" value="1"/>
</dbReference>
<dbReference type="Gene3D" id="3.40.50.300">
    <property type="entry name" value="P-loop containing nucleotide triphosphate hydrolases"/>
    <property type="match status" value="1"/>
</dbReference>
<dbReference type="InterPro" id="IPR035647">
    <property type="entry name" value="EFG_III/V"/>
</dbReference>
<dbReference type="InterPro" id="IPR014721">
    <property type="entry name" value="Ribsml_uS5_D2-typ_fold_subgr"/>
</dbReference>
<evidence type="ECO:0000256" key="8">
    <source>
        <dbReference type="HAMAP-Rule" id="MF_00054"/>
    </source>
</evidence>
<evidence type="ECO:0000259" key="9">
    <source>
        <dbReference type="PROSITE" id="PS51722"/>
    </source>
</evidence>
<dbReference type="CDD" id="cd01434">
    <property type="entry name" value="EFG_mtEFG1_IV"/>
    <property type="match status" value="1"/>
</dbReference>
<comment type="function">
    <text evidence="7 8">Catalyzes the GTP-dependent ribosomal translocation step during translation elongation. During this step, the ribosome changes from the pre-translocational (PRE) to the post-translocational (POST) state as the newly formed A-site-bound peptidyl-tRNA and P-site-bound deacylated tRNA move to the P and E sites, respectively. Catalyzes the coordinated movement of the two tRNA molecules, the mRNA and conformational changes in the ribosome.</text>
</comment>
<organism evidence="10 11">
    <name type="scientific">Rhodoferax saidenbachensis</name>
    <dbReference type="NCBI Taxonomy" id="1484693"/>
    <lineage>
        <taxon>Bacteria</taxon>
        <taxon>Pseudomonadati</taxon>
        <taxon>Pseudomonadota</taxon>
        <taxon>Betaproteobacteria</taxon>
        <taxon>Burkholderiales</taxon>
        <taxon>Comamonadaceae</taxon>
        <taxon>Rhodoferax</taxon>
    </lineage>
</organism>
<protein>
    <recommendedName>
        <fullName evidence="2 8">Elongation factor G</fullName>
        <shortName evidence="8">EF-G</shortName>
    </recommendedName>
</protein>
<dbReference type="PROSITE" id="PS00301">
    <property type="entry name" value="G_TR_1"/>
    <property type="match status" value="1"/>
</dbReference>
<dbReference type="GO" id="GO:0003746">
    <property type="term" value="F:translation elongation factor activity"/>
    <property type="evidence" value="ECO:0007669"/>
    <property type="project" value="UniProtKB-KW"/>
</dbReference>
<dbReference type="InterPro" id="IPR000795">
    <property type="entry name" value="T_Tr_GTP-bd_dom"/>
</dbReference>
<evidence type="ECO:0000256" key="1">
    <source>
        <dbReference type="ARBA" id="ARBA00005870"/>
    </source>
</evidence>
<dbReference type="CDD" id="cd01886">
    <property type="entry name" value="EF-G"/>
    <property type="match status" value="1"/>
</dbReference>
<dbReference type="InterPro" id="IPR005517">
    <property type="entry name" value="Transl_elong_EFG/EF2_IV"/>
</dbReference>
<evidence type="ECO:0000313" key="11">
    <source>
        <dbReference type="Proteomes" id="UP001268089"/>
    </source>
</evidence>
<dbReference type="InterPro" id="IPR035649">
    <property type="entry name" value="EFG_V"/>
</dbReference>
<dbReference type="NCBIfam" id="TIGR00484">
    <property type="entry name" value="EF-G"/>
    <property type="match status" value="1"/>
</dbReference>
<reference evidence="10 11" key="1">
    <citation type="submission" date="2023-07" db="EMBL/GenBank/DDBJ databases">
        <title>Sorghum-associated microbial communities from plants grown in Nebraska, USA.</title>
        <authorList>
            <person name="Schachtman D."/>
        </authorList>
    </citation>
    <scope>NUCLEOTIDE SEQUENCE [LARGE SCALE GENOMIC DNA]</scope>
    <source>
        <strain evidence="10 11">BE308</strain>
    </source>
</reference>
<dbReference type="SUPFAM" id="SSF52540">
    <property type="entry name" value="P-loop containing nucleoside triphosphate hydrolases"/>
    <property type="match status" value="1"/>
</dbReference>
<dbReference type="InterPro" id="IPR009000">
    <property type="entry name" value="Transl_B-barrel_sf"/>
</dbReference>
<keyword evidence="6 8" id="KW-0342">GTP-binding</keyword>
<feature type="binding site" evidence="8">
    <location>
        <begin position="131"/>
        <end position="134"/>
    </location>
    <ligand>
        <name>GTP</name>
        <dbReference type="ChEBI" id="CHEBI:37565"/>
    </ligand>
</feature>
<dbReference type="PANTHER" id="PTHR43261">
    <property type="entry name" value="TRANSLATION ELONGATION FACTOR G-RELATED"/>
    <property type="match status" value="1"/>
</dbReference>
<feature type="domain" description="Tr-type G" evidence="9">
    <location>
        <begin position="4"/>
        <end position="280"/>
    </location>
</feature>
<evidence type="ECO:0000313" key="10">
    <source>
        <dbReference type="EMBL" id="MDR7305839.1"/>
    </source>
</evidence>
<dbReference type="SUPFAM" id="SSF54980">
    <property type="entry name" value="EF-G C-terminal domain-like"/>
    <property type="match status" value="2"/>
</dbReference>
<comment type="caution">
    <text evidence="10">The sequence shown here is derived from an EMBL/GenBank/DDBJ whole genome shotgun (WGS) entry which is preliminary data.</text>
</comment>
<dbReference type="InterPro" id="IPR005225">
    <property type="entry name" value="Small_GTP-bd"/>
</dbReference>
<dbReference type="InterPro" id="IPR009022">
    <property type="entry name" value="EFG_III"/>
</dbReference>
<dbReference type="InterPro" id="IPR027417">
    <property type="entry name" value="P-loop_NTPase"/>
</dbReference>
<keyword evidence="8" id="KW-0963">Cytoplasm</keyword>
<accession>A0ABU1ZJW8</accession>
<evidence type="ECO:0000256" key="4">
    <source>
        <dbReference type="ARBA" id="ARBA00022768"/>
    </source>
</evidence>
<dbReference type="Pfam" id="PF03764">
    <property type="entry name" value="EFG_IV"/>
    <property type="match status" value="1"/>
</dbReference>
<dbReference type="CDD" id="cd16262">
    <property type="entry name" value="EFG_III"/>
    <property type="match status" value="1"/>
</dbReference>
<dbReference type="SUPFAM" id="SSF54211">
    <property type="entry name" value="Ribosomal protein S5 domain 2-like"/>
    <property type="match status" value="1"/>
</dbReference>
<dbReference type="Proteomes" id="UP001268089">
    <property type="component" value="Unassembled WGS sequence"/>
</dbReference>
<evidence type="ECO:0000256" key="3">
    <source>
        <dbReference type="ARBA" id="ARBA00022741"/>
    </source>
</evidence>
<evidence type="ECO:0000256" key="2">
    <source>
        <dbReference type="ARBA" id="ARBA00017872"/>
    </source>
</evidence>